<dbReference type="Proteomes" id="UP000007013">
    <property type="component" value="Chromosome"/>
</dbReference>
<dbReference type="Pfam" id="PF23572">
    <property type="entry name" value="GH3_C"/>
    <property type="match status" value="1"/>
</dbReference>
<dbReference type="STRING" id="452637.Oter_0495"/>
<reference evidence="3 4" key="1">
    <citation type="journal article" date="2011" name="J. Bacteriol.">
        <title>Genome sequence of the verrucomicrobium Opitutus terrae PB90-1, an abundant inhabitant of rice paddy soil ecosystems.</title>
        <authorList>
            <person name="van Passel M.W."/>
            <person name="Kant R."/>
            <person name="Palva A."/>
            <person name="Copeland A."/>
            <person name="Lucas S."/>
            <person name="Lapidus A."/>
            <person name="Glavina del Rio T."/>
            <person name="Pitluck S."/>
            <person name="Goltsman E."/>
            <person name="Clum A."/>
            <person name="Sun H."/>
            <person name="Schmutz J."/>
            <person name="Larimer F.W."/>
            <person name="Land M.L."/>
            <person name="Hauser L."/>
            <person name="Kyrpides N."/>
            <person name="Mikhailova N."/>
            <person name="Richardson P.P."/>
            <person name="Janssen P.H."/>
            <person name="de Vos W.M."/>
            <person name="Smidt H."/>
        </authorList>
    </citation>
    <scope>NUCLEOTIDE SEQUENCE [LARGE SCALE GENOMIC DNA]</scope>
    <source>
        <strain evidence="4">DSM 11246 / JCM 15787 / PB90-1</strain>
    </source>
</reference>
<dbReference type="PANTHER" id="PTHR31901">
    <property type="entry name" value="GH3 DOMAIN-CONTAINING PROTEIN"/>
    <property type="match status" value="1"/>
</dbReference>
<proteinExistence type="predicted"/>
<feature type="domain" description="GH3 C-terminal" evidence="2">
    <location>
        <begin position="397"/>
        <end position="498"/>
    </location>
</feature>
<dbReference type="GO" id="GO:0005737">
    <property type="term" value="C:cytoplasm"/>
    <property type="evidence" value="ECO:0007669"/>
    <property type="project" value="TreeGrafter"/>
</dbReference>
<dbReference type="HOGENOM" id="CLU_016249_4_0_0"/>
<dbReference type="InterPro" id="IPR004993">
    <property type="entry name" value="GH3"/>
</dbReference>
<accession>B1ZRU2</accession>
<dbReference type="Pfam" id="PF03321">
    <property type="entry name" value="GH3"/>
    <property type="match status" value="1"/>
</dbReference>
<dbReference type="InterPro" id="IPR055378">
    <property type="entry name" value="GH3_C"/>
</dbReference>
<dbReference type="eggNOG" id="COG1541">
    <property type="taxonomic scope" value="Bacteria"/>
</dbReference>
<evidence type="ECO:0000259" key="1">
    <source>
        <dbReference type="Pfam" id="PF23571"/>
    </source>
</evidence>
<sequence>MAVLPKSLFVLGTSFQTALASRRIKQKGAMERAQQQQTFRRLLPKLAATQFGRDTGLEPGLDYEKFRARVPLRSYEQLAPWIDRMVRGEADVLWPGRCALYVLTSGTTTGQPRRLPVSEEMLTHFRAATRAAMLCYTSRVGHAGVLRGRHLLLSGSTELTPLTTPPVPPAFGGDLATMLTLSLPRWAEQHLYEPGSELARQPDSAEKIAAIIARTRRLDLSLVAGRPPRLLEFAEALAEQRTGTEPATLQSLWPNLECLVLGGTVLSPYHDALRRAAGAGVRFHEVYAAAEGMFAAQDGEPALGLRLLADLGLFFEFLPLALYDESLPAGLGARALPLHEVRAGEDYVLLLTTPGGLCRYVCGDIVRFLSTEPPRLVFAGRTRTQLTAFGEHVAERDLTEALVSICQKHAWSITHFHVAPLFLPSRTGTSRGGHEWWVELRPGTVATPTGPILAGHLDQELCSRHEGYRAKRRSGAMEAPVVRLVMPGFFAHWLQHHAARLSATEVPRSRSDRRIADNLTALACFNPD</sequence>
<organism evidence="3 4">
    <name type="scientific">Opitutus terrae (strain DSM 11246 / JCM 15787 / PB90-1)</name>
    <dbReference type="NCBI Taxonomy" id="452637"/>
    <lineage>
        <taxon>Bacteria</taxon>
        <taxon>Pseudomonadati</taxon>
        <taxon>Verrucomicrobiota</taxon>
        <taxon>Opitutia</taxon>
        <taxon>Opitutales</taxon>
        <taxon>Opitutaceae</taxon>
        <taxon>Opitutus</taxon>
    </lineage>
</organism>
<dbReference type="Gene3D" id="3.40.50.12780">
    <property type="entry name" value="N-terminal domain of ligase-like"/>
    <property type="match status" value="1"/>
</dbReference>
<evidence type="ECO:0000259" key="2">
    <source>
        <dbReference type="Pfam" id="PF23572"/>
    </source>
</evidence>
<evidence type="ECO:0000313" key="4">
    <source>
        <dbReference type="Proteomes" id="UP000007013"/>
    </source>
</evidence>
<dbReference type="InterPro" id="IPR042099">
    <property type="entry name" value="ANL_N_sf"/>
</dbReference>
<dbReference type="SUPFAM" id="SSF56801">
    <property type="entry name" value="Acetyl-CoA synthetase-like"/>
    <property type="match status" value="1"/>
</dbReference>
<gene>
    <name evidence="3" type="ordered locus">Oter_0495</name>
</gene>
<feature type="domain" description="GH3 middle" evidence="1">
    <location>
        <begin position="309"/>
        <end position="381"/>
    </location>
</feature>
<dbReference type="PANTHER" id="PTHR31901:SF9">
    <property type="entry name" value="GH3 DOMAIN-CONTAINING PROTEIN"/>
    <property type="match status" value="1"/>
</dbReference>
<dbReference type="KEGG" id="ote:Oter_0495"/>
<dbReference type="GO" id="GO:0016881">
    <property type="term" value="F:acid-amino acid ligase activity"/>
    <property type="evidence" value="ECO:0007669"/>
    <property type="project" value="TreeGrafter"/>
</dbReference>
<dbReference type="InterPro" id="IPR055377">
    <property type="entry name" value="GH3_M"/>
</dbReference>
<dbReference type="Pfam" id="PF23571">
    <property type="entry name" value="GH3_M"/>
    <property type="match status" value="1"/>
</dbReference>
<dbReference type="OrthoDB" id="614636at2"/>
<evidence type="ECO:0000313" key="3">
    <source>
        <dbReference type="EMBL" id="ACB73785.1"/>
    </source>
</evidence>
<dbReference type="AlphaFoldDB" id="B1ZRU2"/>
<dbReference type="EMBL" id="CP001032">
    <property type="protein sequence ID" value="ACB73785.1"/>
    <property type="molecule type" value="Genomic_DNA"/>
</dbReference>
<protein>
    <submittedName>
        <fullName evidence="3">GH3 auxin-responsive promoter</fullName>
    </submittedName>
</protein>
<name>B1ZRU2_OPITP</name>
<keyword evidence="4" id="KW-1185">Reference proteome</keyword>
<dbReference type="RefSeq" id="WP_012373323.1">
    <property type="nucleotide sequence ID" value="NC_010571.1"/>
</dbReference>